<evidence type="ECO:0000256" key="4">
    <source>
        <dbReference type="PROSITE-ProRule" id="PRU00175"/>
    </source>
</evidence>
<dbReference type="InterPro" id="IPR001841">
    <property type="entry name" value="Znf_RING"/>
</dbReference>
<dbReference type="PROSITE" id="PS50089">
    <property type="entry name" value="ZF_RING_2"/>
    <property type="match status" value="1"/>
</dbReference>
<sequence length="562" mass="59691">MSDAQPLYCYQCLRSTTEPPEFSEEGSRICPECSSEFVEVTSTPPEPEPRTPDWLQGSTFDLPQGGGTEVIQLPCRHCFHDRCILPWLEGHNTCPVCRTPLPAEPGSAAASGAQAGLQGAIPGGMDPNGGPGGLAGLMDQLMVAVMGNTPATRHRAGAPPNPNSPAPGNPSRGRPQTARRGGRSAAPTRWRPSLVPPSPDSSSGTQEGFYSDSAGRTPFPRDRPPLSFAPATMRPLGRGSRSRSSDDLESDRPQSEPSSAESPYRSLAHPADGPPRREPASVRLARLDAESAAAPRPVGGRQSGSGGGTSERPMDIWERAAADQDPYPAATMRMLGFHSAIMNFQDAHGRLPSMDDLADLAFDMEHPQPRRSDPSASFGGGSQQQRATAPHDEDDSADESDVSRPPLLDDSDDDSDDDDDDHDEDLPPLLSSSDGSEQDFLMHGQSEAEDASAADGSDLPDLVTASDDSDDDTSEWETDDGEPQLHDAREDFASEHESLGHESAVSLGRAVGAADADQRIVQRPHHQGLPNPVTAVGGIALRSVGWVLRSAGWVLGVLNGRR</sequence>
<protein>
    <recommendedName>
        <fullName evidence="6">RING-type domain-containing protein</fullName>
    </recommendedName>
</protein>
<feature type="compositionally biased region" description="Basic and acidic residues" evidence="5">
    <location>
        <begin position="483"/>
        <end position="500"/>
    </location>
</feature>
<dbReference type="Proteomes" id="UP001465755">
    <property type="component" value="Unassembled WGS sequence"/>
</dbReference>
<reference evidence="7 8" key="1">
    <citation type="journal article" date="2024" name="Nat. Commun.">
        <title>Phylogenomics reveals the evolutionary origins of lichenization in chlorophyte algae.</title>
        <authorList>
            <person name="Puginier C."/>
            <person name="Libourel C."/>
            <person name="Otte J."/>
            <person name="Skaloud P."/>
            <person name="Haon M."/>
            <person name="Grisel S."/>
            <person name="Petersen M."/>
            <person name="Berrin J.G."/>
            <person name="Delaux P.M."/>
            <person name="Dal Grande F."/>
            <person name="Keller J."/>
        </authorList>
    </citation>
    <scope>NUCLEOTIDE SEQUENCE [LARGE SCALE GENOMIC DNA]</scope>
    <source>
        <strain evidence="7 8">SAG 2036</strain>
    </source>
</reference>
<feature type="region of interest" description="Disordered" evidence="5">
    <location>
        <begin position="365"/>
        <end position="503"/>
    </location>
</feature>
<keyword evidence="8" id="KW-1185">Reference proteome</keyword>
<keyword evidence="2 4" id="KW-0863">Zinc-finger</keyword>
<evidence type="ECO:0000256" key="5">
    <source>
        <dbReference type="SAM" id="MobiDB-lite"/>
    </source>
</evidence>
<evidence type="ECO:0000313" key="8">
    <source>
        <dbReference type="Proteomes" id="UP001465755"/>
    </source>
</evidence>
<accession>A0AAW1NRX6</accession>
<dbReference type="Gene3D" id="3.30.40.10">
    <property type="entry name" value="Zinc/RING finger domain, C3HC4 (zinc finger)"/>
    <property type="match status" value="1"/>
</dbReference>
<dbReference type="GO" id="GO:0016567">
    <property type="term" value="P:protein ubiquitination"/>
    <property type="evidence" value="ECO:0007669"/>
    <property type="project" value="TreeGrafter"/>
</dbReference>
<feature type="compositionally biased region" description="Pro residues" evidence="5">
    <location>
        <begin position="159"/>
        <end position="168"/>
    </location>
</feature>
<proteinExistence type="predicted"/>
<evidence type="ECO:0000256" key="2">
    <source>
        <dbReference type="ARBA" id="ARBA00022771"/>
    </source>
</evidence>
<keyword evidence="1" id="KW-0479">Metal-binding</keyword>
<feature type="compositionally biased region" description="Acidic residues" evidence="5">
    <location>
        <begin position="467"/>
        <end position="482"/>
    </location>
</feature>
<feature type="compositionally biased region" description="Basic and acidic residues" evidence="5">
    <location>
        <begin position="243"/>
        <end position="254"/>
    </location>
</feature>
<dbReference type="PANTHER" id="PTHR45969">
    <property type="entry name" value="RING ZINC FINGER PROTEIN-RELATED"/>
    <property type="match status" value="1"/>
</dbReference>
<feature type="compositionally biased region" description="Basic and acidic residues" evidence="5">
    <location>
        <begin position="274"/>
        <end position="289"/>
    </location>
</feature>
<organism evidence="7 8">
    <name type="scientific">Symbiochloris irregularis</name>
    <dbReference type="NCBI Taxonomy" id="706552"/>
    <lineage>
        <taxon>Eukaryota</taxon>
        <taxon>Viridiplantae</taxon>
        <taxon>Chlorophyta</taxon>
        <taxon>core chlorophytes</taxon>
        <taxon>Trebouxiophyceae</taxon>
        <taxon>Trebouxiales</taxon>
        <taxon>Trebouxiaceae</taxon>
        <taxon>Symbiochloris</taxon>
    </lineage>
</organism>
<dbReference type="SUPFAM" id="SSF57850">
    <property type="entry name" value="RING/U-box"/>
    <property type="match status" value="1"/>
</dbReference>
<dbReference type="GO" id="GO:0008270">
    <property type="term" value="F:zinc ion binding"/>
    <property type="evidence" value="ECO:0007669"/>
    <property type="project" value="UniProtKB-KW"/>
</dbReference>
<feature type="region of interest" description="Disordered" evidence="5">
    <location>
        <begin position="151"/>
        <end position="318"/>
    </location>
</feature>
<feature type="compositionally biased region" description="Acidic residues" evidence="5">
    <location>
        <begin position="409"/>
        <end position="426"/>
    </location>
</feature>
<gene>
    <name evidence="7" type="ORF">WJX73_002058</name>
</gene>
<dbReference type="Pfam" id="PF13639">
    <property type="entry name" value="zf-RING_2"/>
    <property type="match status" value="1"/>
</dbReference>
<dbReference type="GO" id="GO:0061630">
    <property type="term" value="F:ubiquitin protein ligase activity"/>
    <property type="evidence" value="ECO:0007669"/>
    <property type="project" value="TreeGrafter"/>
</dbReference>
<evidence type="ECO:0000259" key="6">
    <source>
        <dbReference type="PROSITE" id="PS50089"/>
    </source>
</evidence>
<evidence type="ECO:0000256" key="3">
    <source>
        <dbReference type="ARBA" id="ARBA00022833"/>
    </source>
</evidence>
<comment type="caution">
    <text evidence="7">The sequence shown here is derived from an EMBL/GenBank/DDBJ whole genome shotgun (WGS) entry which is preliminary data.</text>
</comment>
<evidence type="ECO:0000256" key="1">
    <source>
        <dbReference type="ARBA" id="ARBA00022723"/>
    </source>
</evidence>
<keyword evidence="3" id="KW-0862">Zinc</keyword>
<name>A0AAW1NRX6_9CHLO</name>
<dbReference type="PANTHER" id="PTHR45969:SF69">
    <property type="entry name" value="FINGER DOMAIN PROTEIN, PUTATIVE (AFU_ORTHOLOGUE AFUA_3G12190)-RELATED"/>
    <property type="match status" value="1"/>
</dbReference>
<dbReference type="AlphaFoldDB" id="A0AAW1NRX6"/>
<dbReference type="InterPro" id="IPR013083">
    <property type="entry name" value="Znf_RING/FYVE/PHD"/>
</dbReference>
<dbReference type="EMBL" id="JALJOQ010000113">
    <property type="protein sequence ID" value="KAK9796692.1"/>
    <property type="molecule type" value="Genomic_DNA"/>
</dbReference>
<feature type="domain" description="RING-type" evidence="6">
    <location>
        <begin position="30"/>
        <end position="98"/>
    </location>
</feature>
<evidence type="ECO:0000313" key="7">
    <source>
        <dbReference type="EMBL" id="KAK9796692.1"/>
    </source>
</evidence>
<dbReference type="SMART" id="SM00184">
    <property type="entry name" value="RING"/>
    <property type="match status" value="1"/>
</dbReference>